<evidence type="ECO:0000313" key="2">
    <source>
        <dbReference type="EMBL" id="KAJ3640326.1"/>
    </source>
</evidence>
<evidence type="ECO:0000259" key="1">
    <source>
        <dbReference type="Pfam" id="PF14529"/>
    </source>
</evidence>
<dbReference type="InterPro" id="IPR036691">
    <property type="entry name" value="Endo/exonu/phosph_ase_sf"/>
</dbReference>
<dbReference type="GO" id="GO:0007508">
    <property type="term" value="P:larval heart development"/>
    <property type="evidence" value="ECO:0007669"/>
    <property type="project" value="TreeGrafter"/>
</dbReference>
<dbReference type="Gene3D" id="3.60.10.10">
    <property type="entry name" value="Endonuclease/exonuclease/phosphatase"/>
    <property type="match status" value="1"/>
</dbReference>
<accession>A0AA38M1U4</accession>
<sequence length="438" mass="49750">MAILNISVPDSLVSLNGYTMFRKDRCSGRGGGVCIYVSHNFFFDFSITELDIPITGIESIFQKISKRNLTYIIGCVYRAPDSNINDDISLFKALSDLFTSHDKVFVFDDFNMPGLTWPLNVSHSSNPSYQLLIDMILGTHLTQLVTQPTRYRINQQPLTLDLILTSDNNLFANLQYLGFIEKSDHIILKVDLQICFTSQRRVTTSQKTFIDFEAINQFLFTLDWSELLSNSSVENNGSTFKTRLNNIVSEYSSTVIRKSSSSKRWINSKILKLIRRKRALWRNFKRTGDTTDYINHRSFSNHLSSVIRQARITYEKRIADDKNPKSFFKYIRSSLGAPVRKPQVRNTDGCVVDDESLVADIFASTFAAAFTNEPNSIPVMNVPSNVARLNDLQFLEETVLEKLVKLKSTKSPGPDKITAKLLKSCATNLSRPICILIN</sequence>
<dbReference type="GO" id="GO:0031012">
    <property type="term" value="C:extracellular matrix"/>
    <property type="evidence" value="ECO:0007669"/>
    <property type="project" value="TreeGrafter"/>
</dbReference>
<dbReference type="Pfam" id="PF14529">
    <property type="entry name" value="Exo_endo_phos_2"/>
    <property type="match status" value="1"/>
</dbReference>
<protein>
    <recommendedName>
        <fullName evidence="1">Endonuclease/exonuclease/phosphatase domain-containing protein</fullName>
    </recommendedName>
</protein>
<dbReference type="EMBL" id="JALNTZ010000010">
    <property type="protein sequence ID" value="KAJ3640326.1"/>
    <property type="molecule type" value="Genomic_DNA"/>
</dbReference>
<dbReference type="GO" id="GO:0061343">
    <property type="term" value="P:cell adhesion involved in heart morphogenesis"/>
    <property type="evidence" value="ECO:0007669"/>
    <property type="project" value="TreeGrafter"/>
</dbReference>
<name>A0AA38M1U4_9CUCU</name>
<feature type="domain" description="Endonuclease/exonuclease/phosphatase" evidence="1">
    <location>
        <begin position="73"/>
        <end position="187"/>
    </location>
</feature>
<reference evidence="2" key="1">
    <citation type="journal article" date="2023" name="G3 (Bethesda)">
        <title>Whole genome assemblies of Zophobas morio and Tenebrio molitor.</title>
        <authorList>
            <person name="Kaur S."/>
            <person name="Stinson S.A."/>
            <person name="diCenzo G.C."/>
        </authorList>
    </citation>
    <scope>NUCLEOTIDE SEQUENCE</scope>
    <source>
        <strain evidence="2">QUZm001</strain>
    </source>
</reference>
<dbReference type="PANTHER" id="PTHR33395">
    <property type="entry name" value="TRANSCRIPTASE, PUTATIVE-RELATED-RELATED"/>
    <property type="match status" value="1"/>
</dbReference>
<comment type="caution">
    <text evidence="2">The sequence shown here is derived from an EMBL/GenBank/DDBJ whole genome shotgun (WGS) entry which is preliminary data.</text>
</comment>
<keyword evidence="3" id="KW-1185">Reference proteome</keyword>
<dbReference type="Proteomes" id="UP001168821">
    <property type="component" value="Unassembled WGS sequence"/>
</dbReference>
<proteinExistence type="predicted"/>
<evidence type="ECO:0000313" key="3">
    <source>
        <dbReference type="Proteomes" id="UP001168821"/>
    </source>
</evidence>
<dbReference type="InterPro" id="IPR005135">
    <property type="entry name" value="Endo/exonuclease/phosphatase"/>
</dbReference>
<dbReference type="SUPFAM" id="SSF56219">
    <property type="entry name" value="DNase I-like"/>
    <property type="match status" value="1"/>
</dbReference>
<gene>
    <name evidence="2" type="ORF">Zmor_003633</name>
</gene>
<organism evidence="2 3">
    <name type="scientific">Zophobas morio</name>
    <dbReference type="NCBI Taxonomy" id="2755281"/>
    <lineage>
        <taxon>Eukaryota</taxon>
        <taxon>Metazoa</taxon>
        <taxon>Ecdysozoa</taxon>
        <taxon>Arthropoda</taxon>
        <taxon>Hexapoda</taxon>
        <taxon>Insecta</taxon>
        <taxon>Pterygota</taxon>
        <taxon>Neoptera</taxon>
        <taxon>Endopterygota</taxon>
        <taxon>Coleoptera</taxon>
        <taxon>Polyphaga</taxon>
        <taxon>Cucujiformia</taxon>
        <taxon>Tenebrionidae</taxon>
        <taxon>Zophobas</taxon>
    </lineage>
</organism>
<dbReference type="GO" id="GO:0003824">
    <property type="term" value="F:catalytic activity"/>
    <property type="evidence" value="ECO:0007669"/>
    <property type="project" value="InterPro"/>
</dbReference>
<dbReference type="AlphaFoldDB" id="A0AA38M1U4"/>
<dbReference type="PANTHER" id="PTHR33395:SF22">
    <property type="entry name" value="REVERSE TRANSCRIPTASE DOMAIN-CONTAINING PROTEIN"/>
    <property type="match status" value="1"/>
</dbReference>